<dbReference type="Gene3D" id="2.60.40.10">
    <property type="entry name" value="Immunoglobulins"/>
    <property type="match status" value="1"/>
</dbReference>
<dbReference type="PANTHER" id="PTHR24264:SF65">
    <property type="entry name" value="SRCR DOMAIN-CONTAINING PROTEIN"/>
    <property type="match status" value="1"/>
</dbReference>
<dbReference type="PROSITE" id="PS00134">
    <property type="entry name" value="TRYPSIN_HIS"/>
    <property type="match status" value="1"/>
</dbReference>
<evidence type="ECO:0000256" key="9">
    <source>
        <dbReference type="ARBA" id="ARBA00023069"/>
    </source>
</evidence>
<dbReference type="Gene3D" id="2.40.10.10">
    <property type="entry name" value="Trypsin-like serine proteases"/>
    <property type="match status" value="1"/>
</dbReference>
<dbReference type="PRINTS" id="PR00722">
    <property type="entry name" value="CHYMOTRYPSIN"/>
</dbReference>
<evidence type="ECO:0000256" key="11">
    <source>
        <dbReference type="ARBA" id="ARBA00023273"/>
    </source>
</evidence>
<proteinExistence type="predicted"/>
<dbReference type="InterPro" id="IPR043504">
    <property type="entry name" value="Peptidase_S1_PA_chymotrypsin"/>
</dbReference>
<dbReference type="Pfam" id="PF22544">
    <property type="entry name" value="HYDIN_VesB_CFA65-like_Ig"/>
    <property type="match status" value="1"/>
</dbReference>
<evidence type="ECO:0000256" key="6">
    <source>
        <dbReference type="ARBA" id="ARBA00022670"/>
    </source>
</evidence>
<keyword evidence="7 12" id="KW-0378">Hydrolase</keyword>
<dbReference type="FunFam" id="2.40.10.10:FF:000077">
    <property type="entry name" value="Predicted protein"/>
    <property type="match status" value="1"/>
</dbReference>
<accession>A0AAE9MYI5</accession>
<evidence type="ECO:0000313" key="16">
    <source>
        <dbReference type="Proteomes" id="UP001058687"/>
    </source>
</evidence>
<dbReference type="Pfam" id="PF00089">
    <property type="entry name" value="Trypsin"/>
    <property type="match status" value="1"/>
</dbReference>
<reference evidence="15" key="1">
    <citation type="submission" date="2020-03" db="EMBL/GenBank/DDBJ databases">
        <title>Five strains of Vibrio campbellii isolated from Mariana Trench.</title>
        <authorList>
            <person name="Liang J."/>
            <person name="Zhang X.-H."/>
        </authorList>
    </citation>
    <scope>NUCLEOTIDE SEQUENCE</scope>
    <source>
        <strain evidence="15">LJC014</strain>
    </source>
</reference>
<feature type="domain" description="Peptidase S1" evidence="14">
    <location>
        <begin position="34"/>
        <end position="271"/>
    </location>
</feature>
<dbReference type="GO" id="GO:0005615">
    <property type="term" value="C:extracellular space"/>
    <property type="evidence" value="ECO:0007669"/>
    <property type="project" value="TreeGrafter"/>
</dbReference>
<evidence type="ECO:0000256" key="3">
    <source>
        <dbReference type="ARBA" id="ARBA00004613"/>
    </source>
</evidence>
<dbReference type="PANTHER" id="PTHR24264">
    <property type="entry name" value="TRYPSIN-RELATED"/>
    <property type="match status" value="1"/>
</dbReference>
<dbReference type="CDD" id="cd00190">
    <property type="entry name" value="Tryp_SPc"/>
    <property type="match status" value="1"/>
</dbReference>
<dbReference type="GO" id="GO:0004252">
    <property type="term" value="F:serine-type endopeptidase activity"/>
    <property type="evidence" value="ECO:0007669"/>
    <property type="project" value="InterPro"/>
</dbReference>
<dbReference type="InterPro" id="IPR050127">
    <property type="entry name" value="Serine_Proteases_S1"/>
</dbReference>
<keyword evidence="9" id="KW-0969">Cilium</keyword>
<keyword evidence="6 12" id="KW-0645">Protease</keyword>
<dbReference type="Proteomes" id="UP001058687">
    <property type="component" value="Chromosome 1"/>
</dbReference>
<feature type="signal peptide" evidence="13">
    <location>
        <begin position="1"/>
        <end position="20"/>
    </location>
</feature>
<keyword evidence="8 12" id="KW-0720">Serine protease</keyword>
<evidence type="ECO:0000256" key="2">
    <source>
        <dbReference type="ARBA" id="ARBA00004496"/>
    </source>
</evidence>
<keyword evidence="10" id="KW-1015">Disulfide bond</keyword>
<dbReference type="RefSeq" id="WP_255938014.1">
    <property type="nucleotide sequence ID" value="NZ_CP050467.1"/>
</dbReference>
<keyword evidence="5" id="KW-0964">Secreted</keyword>
<dbReference type="InterPro" id="IPR001314">
    <property type="entry name" value="Peptidase_S1A"/>
</dbReference>
<evidence type="ECO:0000256" key="13">
    <source>
        <dbReference type="SAM" id="SignalP"/>
    </source>
</evidence>
<dbReference type="GO" id="GO:0006508">
    <property type="term" value="P:proteolysis"/>
    <property type="evidence" value="ECO:0007669"/>
    <property type="project" value="UniProtKB-KW"/>
</dbReference>
<evidence type="ECO:0000256" key="10">
    <source>
        <dbReference type="ARBA" id="ARBA00023157"/>
    </source>
</evidence>
<evidence type="ECO:0000256" key="8">
    <source>
        <dbReference type="ARBA" id="ARBA00022825"/>
    </source>
</evidence>
<evidence type="ECO:0000256" key="4">
    <source>
        <dbReference type="ARBA" id="ARBA00022490"/>
    </source>
</evidence>
<dbReference type="InterPro" id="IPR001254">
    <property type="entry name" value="Trypsin_dom"/>
</dbReference>
<keyword evidence="4" id="KW-0963">Cytoplasm</keyword>
<feature type="chain" id="PRO_5041902779" evidence="13">
    <location>
        <begin position="21"/>
        <end position="542"/>
    </location>
</feature>
<dbReference type="InterPro" id="IPR053879">
    <property type="entry name" value="HYDIN_VesB_CFA65-like_Ig"/>
</dbReference>
<dbReference type="PROSITE" id="PS00135">
    <property type="entry name" value="TRYPSIN_SER"/>
    <property type="match status" value="1"/>
</dbReference>
<dbReference type="InterPro" id="IPR033116">
    <property type="entry name" value="TRYPSIN_SER"/>
</dbReference>
<evidence type="ECO:0000256" key="5">
    <source>
        <dbReference type="ARBA" id="ARBA00022525"/>
    </source>
</evidence>
<dbReference type="InterPro" id="IPR009003">
    <property type="entry name" value="Peptidase_S1_PA"/>
</dbReference>
<dbReference type="PROSITE" id="PS50240">
    <property type="entry name" value="TRYPSIN_DOM"/>
    <property type="match status" value="1"/>
</dbReference>
<protein>
    <submittedName>
        <fullName evidence="15">Serine protease</fullName>
    </submittedName>
</protein>
<dbReference type="InterPro" id="IPR013783">
    <property type="entry name" value="Ig-like_fold"/>
</dbReference>
<gene>
    <name evidence="15" type="ORF">HB761_03540</name>
</gene>
<sequence length="542" mass="59010">MKKTLVAFLIGLTLPATTIADTLKPVKNDVSTRIIGGEPANTSDWRFIASLVRKGQPASIGHFCGGSFLGGKYVLTAAHCVEDLNADDLDIVLGLYDKNRESQAQRIAVKNIYSHDAYNSKTTNNDMALIELERSVDSATIALATPEVLANVRAGDKVHVAGWGNTSTTGREFPAVLQQVDLEYVDRETCQNLEGDYANVSDDGICAGYYWGGKDSCQGDSGGPLIVDDNGINKLLGVVSWGDGCAQPNAYGVYANVAHFQHNGWIDSHRNTISFTQYRDLRFVERKAQQETFTIRNDDTIPFNIYQSTISYGSTIEKSTCTGTLKPSQSCQITVGYQPSYSESATTIELFTDHPKLSKLTTTFEYSGVDKASRSVRNAIPLANANVYTGQNAWTAENGELQSADMGAYPGVSELVLTDLPKGKLTMDLKVMSDGFDYLFILVNGEIYDRTNQLLDYKEIQIDLYKASNTITFAYLKHPLSSGIYSAQAFVRNINMSVSTDNTGDAGNTGNDVNKKSSSGGSLSIGLLVLMAAGSFVRRKKR</sequence>
<dbReference type="EMBL" id="CP050467">
    <property type="protein sequence ID" value="UTZ25909.1"/>
    <property type="molecule type" value="Genomic_DNA"/>
</dbReference>
<evidence type="ECO:0000313" key="15">
    <source>
        <dbReference type="EMBL" id="UTZ25909.1"/>
    </source>
</evidence>
<dbReference type="SUPFAM" id="SSF50494">
    <property type="entry name" value="Trypsin-like serine proteases"/>
    <property type="match status" value="1"/>
</dbReference>
<keyword evidence="13" id="KW-0732">Signal</keyword>
<evidence type="ECO:0000256" key="1">
    <source>
        <dbReference type="ARBA" id="ARBA00004138"/>
    </source>
</evidence>
<evidence type="ECO:0000259" key="14">
    <source>
        <dbReference type="PROSITE" id="PS50240"/>
    </source>
</evidence>
<organism evidence="15 16">
    <name type="scientific">Vibrio campbellii</name>
    <dbReference type="NCBI Taxonomy" id="680"/>
    <lineage>
        <taxon>Bacteria</taxon>
        <taxon>Pseudomonadati</taxon>
        <taxon>Pseudomonadota</taxon>
        <taxon>Gammaproteobacteria</taxon>
        <taxon>Vibrionales</taxon>
        <taxon>Vibrionaceae</taxon>
        <taxon>Vibrio</taxon>
    </lineage>
</organism>
<comment type="subcellular location">
    <subcellularLocation>
        <location evidence="1">Cell projection</location>
        <location evidence="1">Cilium</location>
    </subcellularLocation>
    <subcellularLocation>
        <location evidence="2">Cytoplasm</location>
    </subcellularLocation>
    <subcellularLocation>
        <location evidence="3">Secreted</location>
    </subcellularLocation>
</comment>
<evidence type="ECO:0000256" key="12">
    <source>
        <dbReference type="RuleBase" id="RU363034"/>
    </source>
</evidence>
<dbReference type="SMART" id="SM00020">
    <property type="entry name" value="Tryp_SPc"/>
    <property type="match status" value="1"/>
</dbReference>
<evidence type="ECO:0000256" key="7">
    <source>
        <dbReference type="ARBA" id="ARBA00022801"/>
    </source>
</evidence>
<dbReference type="InterPro" id="IPR018114">
    <property type="entry name" value="TRYPSIN_HIS"/>
</dbReference>
<dbReference type="AlphaFoldDB" id="A0AAE9MYI5"/>
<keyword evidence="11" id="KW-0966">Cell projection</keyword>
<name>A0AAE9MYI5_9VIBR</name>